<dbReference type="EMBL" id="JAEUBG010001046">
    <property type="protein sequence ID" value="KAH3687000.1"/>
    <property type="molecule type" value="Genomic_DNA"/>
</dbReference>
<evidence type="ECO:0000259" key="3">
    <source>
        <dbReference type="Pfam" id="PF20776"/>
    </source>
</evidence>
<name>A0A9P8QC79_WICPI</name>
<dbReference type="Pfam" id="PF20776">
    <property type="entry name" value="SLS1_N"/>
    <property type="match status" value="1"/>
</dbReference>
<feature type="region of interest" description="Disordered" evidence="1">
    <location>
        <begin position="29"/>
        <end position="84"/>
    </location>
</feature>
<reference evidence="5" key="2">
    <citation type="submission" date="2021-01" db="EMBL/GenBank/DDBJ databases">
        <authorList>
            <person name="Schikora-Tamarit M.A."/>
        </authorList>
    </citation>
    <scope>NUCLEOTIDE SEQUENCE</scope>
    <source>
        <strain evidence="5">CBS2887</strain>
    </source>
</reference>
<reference evidence="5" key="1">
    <citation type="journal article" date="2021" name="Open Biol.">
        <title>Shared evolutionary footprints suggest mitochondrial oxidative damage underlies multiple complex I losses in fungi.</title>
        <authorList>
            <person name="Schikora-Tamarit M.A."/>
            <person name="Marcet-Houben M."/>
            <person name="Nosek J."/>
            <person name="Gabaldon T."/>
        </authorList>
    </citation>
    <scope>NUCLEOTIDE SEQUENCE</scope>
    <source>
        <strain evidence="5">CBS2887</strain>
    </source>
</reference>
<protein>
    <submittedName>
        <fullName evidence="5">Uncharacterized protein</fullName>
    </submittedName>
</protein>
<feature type="compositionally biased region" description="Polar residues" evidence="1">
    <location>
        <begin position="141"/>
        <end position="154"/>
    </location>
</feature>
<dbReference type="GO" id="GO:0005743">
    <property type="term" value="C:mitochondrial inner membrane"/>
    <property type="evidence" value="ECO:0007669"/>
    <property type="project" value="InterPro"/>
</dbReference>
<dbReference type="InterPro" id="IPR048401">
    <property type="entry name" value="SLS1_C"/>
</dbReference>
<evidence type="ECO:0000259" key="4">
    <source>
        <dbReference type="Pfam" id="PF20778"/>
    </source>
</evidence>
<dbReference type="Pfam" id="PF20778">
    <property type="entry name" value="SLS1_C"/>
    <property type="match status" value="1"/>
</dbReference>
<proteinExistence type="predicted"/>
<keyword evidence="6" id="KW-1185">Reference proteome</keyword>
<gene>
    <name evidence="5" type="ORF">WICPIJ_002025</name>
</gene>
<accession>A0A9P8QC79</accession>
<feature type="domain" description="SLS1 N-terminal" evidence="3">
    <location>
        <begin position="175"/>
        <end position="247"/>
    </location>
</feature>
<feature type="compositionally biased region" description="Polar residues" evidence="1">
    <location>
        <begin position="62"/>
        <end position="79"/>
    </location>
</feature>
<dbReference type="Proteomes" id="UP000774326">
    <property type="component" value="Unassembled WGS sequence"/>
</dbReference>
<feature type="domain" description="SLS1 C-terminal" evidence="4">
    <location>
        <begin position="431"/>
        <end position="759"/>
    </location>
</feature>
<evidence type="ECO:0000256" key="1">
    <source>
        <dbReference type="SAM" id="MobiDB-lite"/>
    </source>
</evidence>
<dbReference type="AlphaFoldDB" id="A0A9P8QC79"/>
<feature type="compositionally biased region" description="Low complexity" evidence="1">
    <location>
        <begin position="29"/>
        <end position="61"/>
    </location>
</feature>
<feature type="domain" description="SLS1 first KH" evidence="2">
    <location>
        <begin position="263"/>
        <end position="320"/>
    </location>
</feature>
<dbReference type="InterPro" id="IPR032741">
    <property type="entry name" value="Sls1_KH-1"/>
</dbReference>
<sequence length="772" mass="87942">MLSRQLLSKRFFQTSARVFQETPILKDSTICTSSSPASATSTSNTAASESTASSPSTDISNTANESVSTNSATISNTEPLSAEPVNELGKGKKLLAKKHPIVILNAHQSRLIRRNGPNMKNSKQKNKPGRPRSEGKPALPATTSETSTIGSATVSRGELSLAEDIKRLSMKSKYATTEEIHHKIESIKPLKPEISKKRYQQIETELSRSFMAEQLKTYCRSQKRPVSSKMKKYETVQYIMDSLWKLKQSDSINPIEDTIIKRVFYLSKRQLFLILSQNVVNEWLRANVKLIVAVKSNQIIVHAPQAYIQYIEITIEGLLRGVKANEIDLGLVEELMKKNDQVLPLEDIQKLSGVYFEISGSSSATDSTFNMLHNYTMFFLARQKLLTALRLIVWSLNYEQHFTTTSIHINDKYQDRDKYKYFPTEMSDSTTPWNLRAKKWLQLKEPIRRDPTTKQIITSEKLDIDKDIDVKKLHAEINSISADPAKDQFGVTLVQFGNLVQEATAEQDSTATSTAKKLKPKYIMNTEIPYAHKKVLSFPLDLAEGETPDHDIDYHTYHAQLKLVPSPFRDSTIKDRDHESATKYPPIEFWFEINEAQRAVKNSLQAFIALKEQHSIVNLPGKSTDFKMVKSITQRLTQPYNEEDQDQQDEQQWLSDQPGIKKFLEKFNLDFSSGSNIRIPDSLEIKLPNVETPVVYNYVSMVYRTKLDFKYRNGRKIEYSVIEGGEFGGRTTEILMIGDAEKDMDYEEFKGFVKDTVEFVEELDVVADSKEN</sequence>
<dbReference type="Pfam" id="PF14611">
    <property type="entry name" value="KH_SLS1_1"/>
    <property type="match status" value="1"/>
</dbReference>
<organism evidence="5 6">
    <name type="scientific">Wickerhamomyces pijperi</name>
    <name type="common">Yeast</name>
    <name type="synonym">Pichia pijperi</name>
    <dbReference type="NCBI Taxonomy" id="599730"/>
    <lineage>
        <taxon>Eukaryota</taxon>
        <taxon>Fungi</taxon>
        <taxon>Dikarya</taxon>
        <taxon>Ascomycota</taxon>
        <taxon>Saccharomycotina</taxon>
        <taxon>Saccharomycetes</taxon>
        <taxon>Phaffomycetales</taxon>
        <taxon>Wickerhamomycetaceae</taxon>
        <taxon>Wickerhamomyces</taxon>
    </lineage>
</organism>
<evidence type="ECO:0000313" key="6">
    <source>
        <dbReference type="Proteomes" id="UP000774326"/>
    </source>
</evidence>
<dbReference type="OrthoDB" id="5392646at2759"/>
<evidence type="ECO:0000313" key="5">
    <source>
        <dbReference type="EMBL" id="KAH3687000.1"/>
    </source>
</evidence>
<comment type="caution">
    <text evidence="5">The sequence shown here is derived from an EMBL/GenBank/DDBJ whole genome shotgun (WGS) entry which is preliminary data.</text>
</comment>
<dbReference type="InterPro" id="IPR048400">
    <property type="entry name" value="SLS1_N"/>
</dbReference>
<evidence type="ECO:0000259" key="2">
    <source>
        <dbReference type="Pfam" id="PF14611"/>
    </source>
</evidence>
<feature type="region of interest" description="Disordered" evidence="1">
    <location>
        <begin position="106"/>
        <end position="155"/>
    </location>
</feature>